<dbReference type="EMBL" id="MRCU01000005">
    <property type="protein sequence ID" value="RKK18137.1"/>
    <property type="molecule type" value="Genomic_DNA"/>
</dbReference>
<gene>
    <name evidence="1" type="ORF">BFJ65_g8453</name>
</gene>
<organism evidence="1 2">
    <name type="scientific">Fusarium oxysporum f. sp. cepae</name>
    <dbReference type="NCBI Taxonomy" id="396571"/>
    <lineage>
        <taxon>Eukaryota</taxon>
        <taxon>Fungi</taxon>
        <taxon>Dikarya</taxon>
        <taxon>Ascomycota</taxon>
        <taxon>Pezizomycotina</taxon>
        <taxon>Sordariomycetes</taxon>
        <taxon>Hypocreomycetidae</taxon>
        <taxon>Hypocreales</taxon>
        <taxon>Nectriaceae</taxon>
        <taxon>Fusarium</taxon>
        <taxon>Fusarium oxysporum species complex</taxon>
    </lineage>
</organism>
<proteinExistence type="predicted"/>
<protein>
    <submittedName>
        <fullName evidence="1">Uncharacterized protein</fullName>
    </submittedName>
</protein>
<name>A0A3L6NIX5_FUSOX</name>
<accession>A0A3L6NIX5</accession>
<comment type="caution">
    <text evidence="1">The sequence shown here is derived from an EMBL/GenBank/DDBJ whole genome shotgun (WGS) entry which is preliminary data.</text>
</comment>
<evidence type="ECO:0000313" key="2">
    <source>
        <dbReference type="Proteomes" id="UP000270866"/>
    </source>
</evidence>
<evidence type="ECO:0000313" key="1">
    <source>
        <dbReference type="EMBL" id="RKK18137.1"/>
    </source>
</evidence>
<sequence length="47" mass="5633">MSPEDEGEPIEYPTAYDTEYKEDAEPAEWEKYLKKKDRLTYRLSLFG</sequence>
<dbReference type="Proteomes" id="UP000270866">
    <property type="component" value="Unassembled WGS sequence"/>
</dbReference>
<dbReference type="AlphaFoldDB" id="A0A3L6NIX5"/>
<reference evidence="1 2" key="1">
    <citation type="journal article" date="2018" name="Sci. Rep.">
        <title>Characterisation of pathogen-specific regions and novel effector candidates in Fusarium oxysporum f. sp. cepae.</title>
        <authorList>
            <person name="Armitage A.D."/>
            <person name="Taylor A."/>
            <person name="Sobczyk M.K."/>
            <person name="Baxter L."/>
            <person name="Greenfield B.P."/>
            <person name="Bates H.J."/>
            <person name="Wilson F."/>
            <person name="Jackson A.C."/>
            <person name="Ott S."/>
            <person name="Harrison R.J."/>
            <person name="Clarkson J.P."/>
        </authorList>
    </citation>
    <scope>NUCLEOTIDE SEQUENCE [LARGE SCALE GENOMIC DNA]</scope>
    <source>
        <strain evidence="1 2">FoC_Fus2</strain>
    </source>
</reference>